<evidence type="ECO:0000313" key="1">
    <source>
        <dbReference type="EMBL" id="KAG7175272.1"/>
    </source>
</evidence>
<organism evidence="1 2">
    <name type="scientific">Homarus americanus</name>
    <name type="common">American lobster</name>
    <dbReference type="NCBI Taxonomy" id="6706"/>
    <lineage>
        <taxon>Eukaryota</taxon>
        <taxon>Metazoa</taxon>
        <taxon>Ecdysozoa</taxon>
        <taxon>Arthropoda</taxon>
        <taxon>Crustacea</taxon>
        <taxon>Multicrustacea</taxon>
        <taxon>Malacostraca</taxon>
        <taxon>Eumalacostraca</taxon>
        <taxon>Eucarida</taxon>
        <taxon>Decapoda</taxon>
        <taxon>Pleocyemata</taxon>
        <taxon>Astacidea</taxon>
        <taxon>Nephropoidea</taxon>
        <taxon>Nephropidae</taxon>
        <taxon>Homarus</taxon>
    </lineage>
</organism>
<evidence type="ECO:0000313" key="2">
    <source>
        <dbReference type="Proteomes" id="UP000747542"/>
    </source>
</evidence>
<proteinExistence type="predicted"/>
<sequence length="67" mass="7728">MKHSNSSRFTATGCHEIHGYRKFSNKSGRLLRDVSTRFLRNIALISGLPLDMEDMHFEDPEEMESVT</sequence>
<keyword evidence="2" id="KW-1185">Reference proteome</keyword>
<dbReference type="Proteomes" id="UP000747542">
    <property type="component" value="Unassembled WGS sequence"/>
</dbReference>
<dbReference type="AlphaFoldDB" id="A0A8J5N8U1"/>
<reference evidence="1" key="1">
    <citation type="journal article" date="2021" name="Sci. Adv.">
        <title>The American lobster genome reveals insights on longevity, neural, and immune adaptations.</title>
        <authorList>
            <person name="Polinski J.M."/>
            <person name="Zimin A.V."/>
            <person name="Clark K.F."/>
            <person name="Kohn A.B."/>
            <person name="Sadowski N."/>
            <person name="Timp W."/>
            <person name="Ptitsyn A."/>
            <person name="Khanna P."/>
            <person name="Romanova D.Y."/>
            <person name="Williams P."/>
            <person name="Greenwood S.J."/>
            <person name="Moroz L.L."/>
            <person name="Walt D.R."/>
            <person name="Bodnar A.G."/>
        </authorList>
    </citation>
    <scope>NUCLEOTIDE SEQUENCE</scope>
    <source>
        <strain evidence="1">GMGI-L3</strain>
    </source>
</reference>
<comment type="caution">
    <text evidence="1">The sequence shown here is derived from an EMBL/GenBank/DDBJ whole genome shotgun (WGS) entry which is preliminary data.</text>
</comment>
<protein>
    <submittedName>
        <fullName evidence="1">Uncharacterized protein</fullName>
    </submittedName>
</protein>
<accession>A0A8J5N8U1</accession>
<dbReference type="EMBL" id="JAHLQT010006108">
    <property type="protein sequence ID" value="KAG7175272.1"/>
    <property type="molecule type" value="Genomic_DNA"/>
</dbReference>
<gene>
    <name evidence="1" type="ORF">Hamer_G001317</name>
</gene>
<name>A0A8J5N8U1_HOMAM</name>